<dbReference type="AlphaFoldDB" id="A0A411YL11"/>
<dbReference type="KEGG" id="erz:ER308_01935"/>
<dbReference type="Pfam" id="PF01497">
    <property type="entry name" value="Peripla_BP_2"/>
    <property type="match status" value="1"/>
</dbReference>
<reference evidence="7 8" key="1">
    <citation type="submission" date="2019-01" db="EMBL/GenBank/DDBJ databases">
        <title>Egibacter rhizosphaerae EGI 80759T.</title>
        <authorList>
            <person name="Chen D.-D."/>
            <person name="Tian Y."/>
            <person name="Jiao J.-Y."/>
            <person name="Zhang X.-T."/>
            <person name="Zhang Y.-G."/>
            <person name="Zhang Y."/>
            <person name="Xiao M."/>
            <person name="Shu W.-S."/>
            <person name="Li W.-J."/>
        </authorList>
    </citation>
    <scope>NUCLEOTIDE SEQUENCE [LARGE SCALE GENOMIC DNA]</scope>
    <source>
        <strain evidence="7 8">EGI 80759</strain>
    </source>
</reference>
<dbReference type="PROSITE" id="PS50983">
    <property type="entry name" value="FE_B12_PBP"/>
    <property type="match status" value="1"/>
</dbReference>
<proteinExistence type="inferred from homology"/>
<dbReference type="EMBL" id="CP036402">
    <property type="protein sequence ID" value="QBI21860.1"/>
    <property type="molecule type" value="Genomic_DNA"/>
</dbReference>
<keyword evidence="8" id="KW-1185">Reference proteome</keyword>
<dbReference type="CDD" id="cd01146">
    <property type="entry name" value="FhuD"/>
    <property type="match status" value="1"/>
</dbReference>
<dbReference type="Proteomes" id="UP000291469">
    <property type="component" value="Chromosome"/>
</dbReference>
<evidence type="ECO:0000259" key="6">
    <source>
        <dbReference type="PROSITE" id="PS50983"/>
    </source>
</evidence>
<dbReference type="InterPro" id="IPR002491">
    <property type="entry name" value="ABC_transptr_periplasmic_BD"/>
</dbReference>
<dbReference type="GO" id="GO:1901678">
    <property type="term" value="P:iron coordination entity transport"/>
    <property type="evidence" value="ECO:0007669"/>
    <property type="project" value="UniProtKB-ARBA"/>
</dbReference>
<dbReference type="SUPFAM" id="SSF53807">
    <property type="entry name" value="Helical backbone' metal receptor"/>
    <property type="match status" value="1"/>
</dbReference>
<feature type="region of interest" description="Disordered" evidence="5">
    <location>
        <begin position="1"/>
        <end position="59"/>
    </location>
</feature>
<name>A0A411YL11_9ACTN</name>
<accession>A0A411YL11</accession>
<sequence length="331" mass="34880">MACGSTEGGDAEPDPEAAPDGDDAEESAEDGQQEEPPDESGEATSEPEDGGDGDTRTVAHDLGEAEVPAEPERVVALDSPHLDAALSLGVDPVGAVEVFAGEGLPAYLDDQAESVVPVGTIEEPDLEAIVELEPDLILTATVRHEGLRDELEAIAPTVFTQSSGTTWQDDFQLVADTLGRAEAGEEILDDYEAHAASVGETVGAEGAEAAVVRFLPDETRVYGPETFSGRVLREVGFELPELEYDEYSMALISPEQIGRIDTAEVIFATAYGDPAESTRGEVTSLWEQLPAVGAGCQFDVADDDWMIGIGPIGAEIILEDVLERLQGPACP</sequence>
<evidence type="ECO:0000256" key="4">
    <source>
        <dbReference type="ARBA" id="ARBA00022729"/>
    </source>
</evidence>
<dbReference type="Gene3D" id="3.40.50.1980">
    <property type="entry name" value="Nitrogenase molybdenum iron protein domain"/>
    <property type="match status" value="2"/>
</dbReference>
<comment type="similarity">
    <text evidence="2">Belongs to the bacterial solute-binding protein 8 family.</text>
</comment>
<dbReference type="PANTHER" id="PTHR30532">
    <property type="entry name" value="IRON III DICITRATE-BINDING PERIPLASMIC PROTEIN"/>
    <property type="match status" value="1"/>
</dbReference>
<dbReference type="GO" id="GO:0030288">
    <property type="term" value="C:outer membrane-bounded periplasmic space"/>
    <property type="evidence" value="ECO:0007669"/>
    <property type="project" value="TreeGrafter"/>
</dbReference>
<dbReference type="InterPro" id="IPR051313">
    <property type="entry name" value="Bact_iron-sidero_bind"/>
</dbReference>
<organism evidence="7 8">
    <name type="scientific">Egibacter rhizosphaerae</name>
    <dbReference type="NCBI Taxonomy" id="1670831"/>
    <lineage>
        <taxon>Bacteria</taxon>
        <taxon>Bacillati</taxon>
        <taxon>Actinomycetota</taxon>
        <taxon>Nitriliruptoria</taxon>
        <taxon>Egibacterales</taxon>
        <taxon>Egibacteraceae</taxon>
        <taxon>Egibacter</taxon>
    </lineage>
</organism>
<keyword evidence="4" id="KW-0732">Signal</keyword>
<protein>
    <submittedName>
        <fullName evidence="7">Iron-siderophore ABC transporter substrate-binding protein</fullName>
    </submittedName>
</protein>
<evidence type="ECO:0000313" key="7">
    <source>
        <dbReference type="EMBL" id="QBI21860.1"/>
    </source>
</evidence>
<comment type="subcellular location">
    <subcellularLocation>
        <location evidence="1">Cell envelope</location>
    </subcellularLocation>
</comment>
<evidence type="ECO:0000256" key="2">
    <source>
        <dbReference type="ARBA" id="ARBA00008814"/>
    </source>
</evidence>
<feature type="compositionally biased region" description="Acidic residues" evidence="5">
    <location>
        <begin position="9"/>
        <end position="52"/>
    </location>
</feature>
<evidence type="ECO:0000256" key="1">
    <source>
        <dbReference type="ARBA" id="ARBA00004196"/>
    </source>
</evidence>
<keyword evidence="3" id="KW-0813">Transport</keyword>
<feature type="domain" description="Fe/B12 periplasmic-binding" evidence="6">
    <location>
        <begin position="73"/>
        <end position="329"/>
    </location>
</feature>
<gene>
    <name evidence="7" type="ORF">ER308_01935</name>
</gene>
<evidence type="ECO:0000256" key="3">
    <source>
        <dbReference type="ARBA" id="ARBA00022448"/>
    </source>
</evidence>
<evidence type="ECO:0000256" key="5">
    <source>
        <dbReference type="SAM" id="MobiDB-lite"/>
    </source>
</evidence>
<evidence type="ECO:0000313" key="8">
    <source>
        <dbReference type="Proteomes" id="UP000291469"/>
    </source>
</evidence>
<dbReference type="PANTHER" id="PTHR30532:SF25">
    <property type="entry name" value="IRON(III) DICITRATE-BINDING PERIPLASMIC PROTEIN"/>
    <property type="match status" value="1"/>
</dbReference>
<dbReference type="OrthoDB" id="9793175at2"/>